<evidence type="ECO:0000313" key="1">
    <source>
        <dbReference type="EMBL" id="NJB68770.1"/>
    </source>
</evidence>
<accession>A0A846QP30</accession>
<dbReference type="Proteomes" id="UP000580856">
    <property type="component" value="Unassembled WGS sequence"/>
</dbReference>
<organism evidence="1 2">
    <name type="scientific">Desulfobaculum xiamenense</name>
    <dbReference type="NCBI Taxonomy" id="995050"/>
    <lineage>
        <taxon>Bacteria</taxon>
        <taxon>Pseudomonadati</taxon>
        <taxon>Thermodesulfobacteriota</taxon>
        <taxon>Desulfovibrionia</taxon>
        <taxon>Desulfovibrionales</taxon>
        <taxon>Desulfovibrionaceae</taxon>
        <taxon>Desulfobaculum</taxon>
    </lineage>
</organism>
<proteinExistence type="predicted"/>
<comment type="caution">
    <text evidence="1">The sequence shown here is derived from an EMBL/GenBank/DDBJ whole genome shotgun (WGS) entry which is preliminary data.</text>
</comment>
<dbReference type="Pfam" id="PF15931">
    <property type="entry name" value="DUF4747"/>
    <property type="match status" value="1"/>
</dbReference>
<dbReference type="RefSeq" id="WP_167941810.1">
    <property type="nucleotide sequence ID" value="NZ_JAATJA010000002.1"/>
</dbReference>
<name>A0A846QP30_9BACT</name>
<protein>
    <recommendedName>
        <fullName evidence="3">DUF4747 family protein</fullName>
    </recommendedName>
</protein>
<sequence>MSRLNKLEIAVLNITTHPHSPERYLELFKDAFNLKLPIKYRGPEYLLLGRHWDIENEQPLTGIHGVLFKYIDLDLAGAWLDLTLIEPIKSEDGSPIIPIPEDLKPNCQATPFVFLPDGHRLFFFTFHEQKRFSPALIAKSLSALFNNKSLVEKYGEVSVTAESSDETITQILNIPNLTKLSISVTLPNSDDLSKKKEAALARIKRQNAKRAIQEYSGNKHDGLRPDDETRALMELAKSNGYIKAEGYREQIKVTESTSKHPVLILDRYDPTQNAPLTRLISIAKAHIPRFTGRQ</sequence>
<evidence type="ECO:0008006" key="3">
    <source>
        <dbReference type="Google" id="ProtNLM"/>
    </source>
</evidence>
<evidence type="ECO:0000313" key="2">
    <source>
        <dbReference type="Proteomes" id="UP000580856"/>
    </source>
</evidence>
<keyword evidence="2" id="KW-1185">Reference proteome</keyword>
<dbReference type="AlphaFoldDB" id="A0A846QP30"/>
<gene>
    <name evidence="1" type="ORF">GGQ74_002443</name>
</gene>
<dbReference type="InterPro" id="IPR031832">
    <property type="entry name" value="DUF4747"/>
</dbReference>
<reference evidence="1 2" key="1">
    <citation type="submission" date="2020-03" db="EMBL/GenBank/DDBJ databases">
        <title>Genomic Encyclopedia of Type Strains, Phase IV (KMG-IV): sequencing the most valuable type-strain genomes for metagenomic binning, comparative biology and taxonomic classification.</title>
        <authorList>
            <person name="Goeker M."/>
        </authorList>
    </citation>
    <scope>NUCLEOTIDE SEQUENCE [LARGE SCALE GENOMIC DNA]</scope>
    <source>
        <strain evidence="1 2">DSM 24233</strain>
    </source>
</reference>
<dbReference type="EMBL" id="JAATJA010000002">
    <property type="protein sequence ID" value="NJB68770.1"/>
    <property type="molecule type" value="Genomic_DNA"/>
</dbReference>